<dbReference type="RefSeq" id="WP_127709778.1">
    <property type="nucleotide sequence ID" value="NZ_SACO01000008.1"/>
</dbReference>
<evidence type="ECO:0000313" key="4">
    <source>
        <dbReference type="Proteomes" id="UP000282837"/>
    </source>
</evidence>
<evidence type="ECO:0000256" key="1">
    <source>
        <dbReference type="SAM" id="SignalP"/>
    </source>
</evidence>
<feature type="chain" id="PRO_5018726816" evidence="1">
    <location>
        <begin position="24"/>
        <end position="220"/>
    </location>
</feature>
<reference evidence="3 4" key="1">
    <citation type="submission" date="2019-01" db="EMBL/GenBank/DDBJ databases">
        <authorList>
            <person name="Chen W.-M."/>
        </authorList>
    </citation>
    <scope>NUCLEOTIDE SEQUENCE [LARGE SCALE GENOMIC DNA]</scope>
    <source>
        <strain evidence="3 4">FSY-9</strain>
    </source>
</reference>
<dbReference type="Pfam" id="PF19763">
    <property type="entry name" value="DUF6250"/>
    <property type="match status" value="1"/>
</dbReference>
<comment type="caution">
    <text evidence="3">The sequence shown here is derived from an EMBL/GenBank/DDBJ whole genome shotgun (WGS) entry which is preliminary data.</text>
</comment>
<dbReference type="Gene3D" id="2.60.120.200">
    <property type="match status" value="1"/>
</dbReference>
<dbReference type="EMBL" id="SACO01000008">
    <property type="protein sequence ID" value="RVU04498.1"/>
    <property type="molecule type" value="Genomic_DNA"/>
</dbReference>
<sequence length="220" mass="24508">MAGCISRLLSGAAFLLSAPAALARDFNPADWSAEAEATSRLRIQGHRIKIDTPKGFTLWYRPKLASPIRIRFEARMVAKGGPNDSVSDLNAFWMASDANGGNPIGQRDGKFEAYDTLQTYYVGIGGNRNSTTRLRRYIAKPGERPLLPQHDRKDALLIPNRWTQITLTADGQTITVDRDGNRLFTLDDPAPYTAGWFGLRTTWSHLLIRRLTITPIKAQP</sequence>
<gene>
    <name evidence="3" type="ORF">EOE18_11955</name>
</gene>
<evidence type="ECO:0000313" key="3">
    <source>
        <dbReference type="EMBL" id="RVU04498.1"/>
    </source>
</evidence>
<dbReference type="InterPro" id="IPR046217">
    <property type="entry name" value="DUF6250"/>
</dbReference>
<organism evidence="3 4">
    <name type="scientific">Novosphingobium umbonatum</name>
    <dbReference type="NCBI Taxonomy" id="1908524"/>
    <lineage>
        <taxon>Bacteria</taxon>
        <taxon>Pseudomonadati</taxon>
        <taxon>Pseudomonadota</taxon>
        <taxon>Alphaproteobacteria</taxon>
        <taxon>Sphingomonadales</taxon>
        <taxon>Sphingomonadaceae</taxon>
        <taxon>Novosphingobium</taxon>
    </lineage>
</organism>
<feature type="signal peptide" evidence="1">
    <location>
        <begin position="1"/>
        <end position="23"/>
    </location>
</feature>
<keyword evidence="1" id="KW-0732">Signal</keyword>
<feature type="domain" description="DUF6250" evidence="2">
    <location>
        <begin position="50"/>
        <end position="210"/>
    </location>
</feature>
<accession>A0A3S2UQP5</accession>
<name>A0A3S2UQP5_9SPHN</name>
<dbReference type="Proteomes" id="UP000282837">
    <property type="component" value="Unassembled WGS sequence"/>
</dbReference>
<evidence type="ECO:0000259" key="2">
    <source>
        <dbReference type="Pfam" id="PF19763"/>
    </source>
</evidence>
<protein>
    <submittedName>
        <fullName evidence="3">Tat pathway signal sequence domain protein</fullName>
    </submittedName>
</protein>
<dbReference type="AlphaFoldDB" id="A0A3S2UQP5"/>
<dbReference type="OrthoDB" id="262615at2"/>
<keyword evidence="4" id="KW-1185">Reference proteome</keyword>
<proteinExistence type="predicted"/>